<keyword evidence="5 6" id="KW-0472">Membrane</keyword>
<comment type="caution">
    <text evidence="7">The sequence shown here is derived from an EMBL/GenBank/DDBJ whole genome shotgun (WGS) entry which is preliminary data.</text>
</comment>
<keyword evidence="8" id="KW-1185">Reference proteome</keyword>
<dbReference type="SUPFAM" id="SSF103473">
    <property type="entry name" value="MFS general substrate transporter"/>
    <property type="match status" value="1"/>
</dbReference>
<evidence type="ECO:0000256" key="3">
    <source>
        <dbReference type="ARBA" id="ARBA00022692"/>
    </source>
</evidence>
<evidence type="ECO:0000256" key="2">
    <source>
        <dbReference type="ARBA" id="ARBA00022475"/>
    </source>
</evidence>
<evidence type="ECO:0000256" key="4">
    <source>
        <dbReference type="ARBA" id="ARBA00022989"/>
    </source>
</evidence>
<reference evidence="7" key="1">
    <citation type="journal article" date="2014" name="Int. J. Syst. Evol. Microbiol.">
        <title>Complete genome sequence of Corynebacterium casei LMG S-19264T (=DSM 44701T), isolated from a smear-ripened cheese.</title>
        <authorList>
            <consortium name="US DOE Joint Genome Institute (JGI-PGF)"/>
            <person name="Walter F."/>
            <person name="Albersmeier A."/>
            <person name="Kalinowski J."/>
            <person name="Ruckert C."/>
        </authorList>
    </citation>
    <scope>NUCLEOTIDE SEQUENCE</scope>
    <source>
        <strain evidence="7">CGMCC 1.12777</strain>
    </source>
</reference>
<feature type="transmembrane region" description="Helical" evidence="6">
    <location>
        <begin position="343"/>
        <end position="367"/>
    </location>
</feature>
<sequence>MIILKNKTFMLLLGGQGISIFGDSLYSVALMWYIMDQTGSTLSLGMSVICMTLPSILFMPWAGVLADKNIKKTLLFASDGLNGLLMCLLMVITLIKSEGVPTVVIDSCLMLTSTIRAFFSPALSATIPLIVEEKDLTRANSAFQFIRQFSNIAGPAVGGLLMAFLSISTLFMINAFSFFIAAVFSLFMSIPNLEALTVKQPFFKRFAEGIHYTFRMRRLLFLILVGGVIINFFLAPLNIFTTYLCNQVLETGAQGLGWVEASISIGAVLGSCMMMSGWFKNQIRLAVFGLCLEGIALLIAGIFMEYWALILFASLLGFGVCLASVGISTTYQKLIAPDKMGRVMSFSSMISSCTVPVGMLAGTFAVAHWDMSFIFLISGLVVFISGLALVIPFKGEFKSKQKTVALGK</sequence>
<dbReference type="AlphaFoldDB" id="A0A8J2ZZU7"/>
<dbReference type="Gene3D" id="1.20.1250.20">
    <property type="entry name" value="MFS general substrate transporter like domains"/>
    <property type="match status" value="1"/>
</dbReference>
<evidence type="ECO:0000256" key="1">
    <source>
        <dbReference type="ARBA" id="ARBA00004651"/>
    </source>
</evidence>
<keyword evidence="2" id="KW-1003">Cell membrane</keyword>
<feature type="transmembrane region" description="Helical" evidence="6">
    <location>
        <begin position="115"/>
        <end position="131"/>
    </location>
</feature>
<feature type="transmembrane region" description="Helical" evidence="6">
    <location>
        <begin position="256"/>
        <end position="278"/>
    </location>
</feature>
<gene>
    <name evidence="7" type="ORF">GCM10007096_42110</name>
</gene>
<accession>A0A8J2ZZU7</accession>
<dbReference type="EMBL" id="BMFV01000058">
    <property type="protein sequence ID" value="GGH88847.1"/>
    <property type="molecule type" value="Genomic_DNA"/>
</dbReference>
<feature type="transmembrane region" description="Helical" evidence="6">
    <location>
        <begin position="41"/>
        <end position="62"/>
    </location>
</feature>
<keyword evidence="4 6" id="KW-1133">Transmembrane helix</keyword>
<evidence type="ECO:0000313" key="7">
    <source>
        <dbReference type="EMBL" id="GGH88847.1"/>
    </source>
</evidence>
<dbReference type="InterPro" id="IPR011701">
    <property type="entry name" value="MFS"/>
</dbReference>
<comment type="subcellular location">
    <subcellularLocation>
        <location evidence="1">Cell membrane</location>
        <topology evidence="1">Multi-pass membrane protein</topology>
    </subcellularLocation>
</comment>
<feature type="transmembrane region" description="Helical" evidence="6">
    <location>
        <begin position="219"/>
        <end position="244"/>
    </location>
</feature>
<dbReference type="RefSeq" id="WP_188499357.1">
    <property type="nucleotide sequence ID" value="NZ_BMFV01000058.1"/>
</dbReference>
<evidence type="ECO:0000256" key="6">
    <source>
        <dbReference type="SAM" id="Phobius"/>
    </source>
</evidence>
<dbReference type="PANTHER" id="PTHR23513">
    <property type="entry name" value="INTEGRAL MEMBRANE EFFLUX PROTEIN-RELATED"/>
    <property type="match status" value="1"/>
</dbReference>
<reference evidence="7" key="2">
    <citation type="submission" date="2020-09" db="EMBL/GenBank/DDBJ databases">
        <authorList>
            <person name="Sun Q."/>
            <person name="Zhou Y."/>
        </authorList>
    </citation>
    <scope>NUCLEOTIDE SEQUENCE</scope>
    <source>
        <strain evidence="7">CGMCC 1.12777</strain>
    </source>
</reference>
<feature type="transmembrane region" description="Helical" evidence="6">
    <location>
        <begin position="309"/>
        <end position="331"/>
    </location>
</feature>
<feature type="transmembrane region" description="Helical" evidence="6">
    <location>
        <begin position="179"/>
        <end position="198"/>
    </location>
</feature>
<keyword evidence="3 6" id="KW-0812">Transmembrane</keyword>
<evidence type="ECO:0000313" key="8">
    <source>
        <dbReference type="Proteomes" id="UP000656813"/>
    </source>
</evidence>
<feature type="transmembrane region" description="Helical" evidence="6">
    <location>
        <begin position="373"/>
        <end position="393"/>
    </location>
</feature>
<feature type="transmembrane region" description="Helical" evidence="6">
    <location>
        <begin position="152"/>
        <end position="173"/>
    </location>
</feature>
<dbReference type="InterPro" id="IPR036259">
    <property type="entry name" value="MFS_trans_sf"/>
</dbReference>
<dbReference type="GO" id="GO:0022857">
    <property type="term" value="F:transmembrane transporter activity"/>
    <property type="evidence" value="ECO:0007669"/>
    <property type="project" value="InterPro"/>
</dbReference>
<organism evidence="7 8">
    <name type="scientific">Pullulanibacillus pueri</name>
    <dbReference type="NCBI Taxonomy" id="1437324"/>
    <lineage>
        <taxon>Bacteria</taxon>
        <taxon>Bacillati</taxon>
        <taxon>Bacillota</taxon>
        <taxon>Bacilli</taxon>
        <taxon>Bacillales</taxon>
        <taxon>Sporolactobacillaceae</taxon>
        <taxon>Pullulanibacillus</taxon>
    </lineage>
</organism>
<feature type="transmembrane region" description="Helical" evidence="6">
    <location>
        <begin position="74"/>
        <end position="95"/>
    </location>
</feature>
<feature type="transmembrane region" description="Helical" evidence="6">
    <location>
        <begin position="12"/>
        <end position="35"/>
    </location>
</feature>
<dbReference type="CDD" id="cd06173">
    <property type="entry name" value="MFS_MefA_like"/>
    <property type="match status" value="1"/>
</dbReference>
<evidence type="ECO:0000256" key="5">
    <source>
        <dbReference type="ARBA" id="ARBA00023136"/>
    </source>
</evidence>
<protein>
    <submittedName>
        <fullName evidence="7">MFS transporter</fullName>
    </submittedName>
</protein>
<dbReference type="Proteomes" id="UP000656813">
    <property type="component" value="Unassembled WGS sequence"/>
</dbReference>
<proteinExistence type="predicted"/>
<feature type="transmembrane region" description="Helical" evidence="6">
    <location>
        <begin position="285"/>
        <end position="303"/>
    </location>
</feature>
<dbReference type="PANTHER" id="PTHR23513:SF6">
    <property type="entry name" value="MAJOR FACILITATOR SUPERFAMILY ASSOCIATED DOMAIN-CONTAINING PROTEIN"/>
    <property type="match status" value="1"/>
</dbReference>
<dbReference type="GO" id="GO:0005886">
    <property type="term" value="C:plasma membrane"/>
    <property type="evidence" value="ECO:0007669"/>
    <property type="project" value="UniProtKB-SubCell"/>
</dbReference>
<name>A0A8J2ZZU7_9BACL</name>
<dbReference type="Pfam" id="PF07690">
    <property type="entry name" value="MFS_1"/>
    <property type="match status" value="2"/>
</dbReference>